<feature type="coiled-coil region" evidence="1">
    <location>
        <begin position="155"/>
        <end position="189"/>
    </location>
</feature>
<dbReference type="PANTHER" id="PTHR44281">
    <property type="entry name" value="SPINDLE ASSEMBLY ABNORMAL PROTEIN 6 HOMOLOG"/>
    <property type="match status" value="1"/>
</dbReference>
<evidence type="ECO:0000313" key="2">
    <source>
        <dbReference type="EMBL" id="TKC40989.1"/>
    </source>
</evidence>
<protein>
    <submittedName>
        <fullName evidence="2">Uncharacterized protein</fullName>
    </submittedName>
</protein>
<name>A0A4U1EW78_MONMO</name>
<keyword evidence="1" id="KW-0175">Coiled coil</keyword>
<gene>
    <name evidence="2" type="ORF">EI555_000630</name>
</gene>
<dbReference type="GO" id="GO:0005814">
    <property type="term" value="C:centriole"/>
    <property type="evidence" value="ECO:0007669"/>
    <property type="project" value="TreeGrafter"/>
</dbReference>
<dbReference type="Proteomes" id="UP000308365">
    <property type="component" value="Unassembled WGS sequence"/>
</dbReference>
<accession>A0A4U1EW78</accession>
<dbReference type="Gene3D" id="1.10.287.1490">
    <property type="match status" value="1"/>
</dbReference>
<dbReference type="EMBL" id="RWIC01000688">
    <property type="protein sequence ID" value="TKC40989.1"/>
    <property type="molecule type" value="Genomic_DNA"/>
</dbReference>
<proteinExistence type="predicted"/>
<dbReference type="AlphaFoldDB" id="A0A4U1EW78"/>
<feature type="coiled-coil region" evidence="1">
    <location>
        <begin position="24"/>
        <end position="114"/>
    </location>
</feature>
<evidence type="ECO:0000313" key="3">
    <source>
        <dbReference type="Proteomes" id="UP000308365"/>
    </source>
</evidence>
<dbReference type="GO" id="GO:0005813">
    <property type="term" value="C:centrosome"/>
    <property type="evidence" value="ECO:0007669"/>
    <property type="project" value="TreeGrafter"/>
</dbReference>
<dbReference type="GO" id="GO:0007283">
    <property type="term" value="P:spermatogenesis"/>
    <property type="evidence" value="ECO:0007669"/>
    <property type="project" value="TreeGrafter"/>
</dbReference>
<dbReference type="PANTHER" id="PTHR44281:SF4">
    <property type="entry name" value="SPINDLE ASSEMBLY ABNORMAL PROTEIN 6 HOMOLOG"/>
    <property type="match status" value="1"/>
</dbReference>
<feature type="non-terminal residue" evidence="2">
    <location>
        <position position="1"/>
    </location>
</feature>
<comment type="caution">
    <text evidence="2">The sequence shown here is derived from an EMBL/GenBank/DDBJ whole genome shotgun (WGS) entry which is preliminary data.</text>
</comment>
<sequence>AQVRYQQQHEQQKKDLEILHQRNIQQLQNRLSELESGNKDLTERKYKGDSTIRELKTKLSGVEEELQRAKQEVLSLRRENSTLDAECHEKEKHINHLQTKVAVLEQEIKDKDQLVLRTKEAFDTIQEQKANEIIKKLQGDLKTLMGKLKLKNTVTIQQEKLLAEKEEKLQKEQKELQDVVQSLRIKEQEVDSRLTYPTCGIGYPVSSAFAFQNTFPHPIAAKNTIHPVSGPKLY</sequence>
<reference evidence="3" key="1">
    <citation type="journal article" date="2019" name="IScience">
        <title>Narwhal Genome Reveals Long-Term Low Genetic Diversity despite Current Large Abundance Size.</title>
        <authorList>
            <person name="Westbury M.V."/>
            <person name="Petersen B."/>
            <person name="Garde E."/>
            <person name="Heide-Jorgensen M.P."/>
            <person name="Lorenzen E.D."/>
        </authorList>
    </citation>
    <scope>NUCLEOTIDE SEQUENCE [LARGE SCALE GENOMIC DNA]</scope>
</reference>
<evidence type="ECO:0000256" key="1">
    <source>
        <dbReference type="SAM" id="Coils"/>
    </source>
</evidence>
<organism evidence="2 3">
    <name type="scientific">Monodon monoceros</name>
    <name type="common">Narwhal</name>
    <name type="synonym">Ceratodon monodon</name>
    <dbReference type="NCBI Taxonomy" id="40151"/>
    <lineage>
        <taxon>Eukaryota</taxon>
        <taxon>Metazoa</taxon>
        <taxon>Chordata</taxon>
        <taxon>Craniata</taxon>
        <taxon>Vertebrata</taxon>
        <taxon>Euteleostomi</taxon>
        <taxon>Mammalia</taxon>
        <taxon>Eutheria</taxon>
        <taxon>Laurasiatheria</taxon>
        <taxon>Artiodactyla</taxon>
        <taxon>Whippomorpha</taxon>
        <taxon>Cetacea</taxon>
        <taxon>Odontoceti</taxon>
        <taxon>Monodontidae</taxon>
        <taxon>Monodon</taxon>
    </lineage>
</organism>
<dbReference type="GO" id="GO:0007099">
    <property type="term" value="P:centriole replication"/>
    <property type="evidence" value="ECO:0007669"/>
    <property type="project" value="TreeGrafter"/>
</dbReference>